<name>A0A4R3I2Q6_PAULE</name>
<keyword evidence="2" id="KW-1185">Reference proteome</keyword>
<sequence>MSIRAATGQVTPDENRYGWLRLARHAFIGLAAGRLPQPCRNVYNLKEGYNAGGSKPTASNRQFRYSATGAAVILQRIVIQPALV</sequence>
<proteinExistence type="predicted"/>
<dbReference type="AlphaFoldDB" id="A0A4R3I2Q6"/>
<dbReference type="EMBL" id="SLZQ01000001">
    <property type="protein sequence ID" value="TCS39303.1"/>
    <property type="molecule type" value="Genomic_DNA"/>
</dbReference>
<evidence type="ECO:0000313" key="1">
    <source>
        <dbReference type="EMBL" id="TCS39303.1"/>
    </source>
</evidence>
<reference evidence="1 2" key="1">
    <citation type="submission" date="2019-03" db="EMBL/GenBank/DDBJ databases">
        <title>Genomic Encyclopedia of Type Strains, Phase IV (KMG-IV): sequencing the most valuable type-strain genomes for metagenomic binning, comparative biology and taxonomic classification.</title>
        <authorList>
            <person name="Goeker M."/>
        </authorList>
    </citation>
    <scope>NUCLEOTIDE SEQUENCE [LARGE SCALE GENOMIC DNA]</scope>
    <source>
        <strain evidence="1 2">DSM 7445</strain>
    </source>
</reference>
<dbReference type="Proteomes" id="UP000295382">
    <property type="component" value="Unassembled WGS sequence"/>
</dbReference>
<gene>
    <name evidence="1" type="ORF">EDC30_101259</name>
</gene>
<protein>
    <submittedName>
        <fullName evidence="1">Uncharacterized protein</fullName>
    </submittedName>
</protein>
<comment type="caution">
    <text evidence="1">The sequence shown here is derived from an EMBL/GenBank/DDBJ whole genome shotgun (WGS) entry which is preliminary data.</text>
</comment>
<accession>A0A4R3I2Q6</accession>
<evidence type="ECO:0000313" key="2">
    <source>
        <dbReference type="Proteomes" id="UP000295382"/>
    </source>
</evidence>
<organism evidence="1 2">
    <name type="scientific">Paucimonas lemoignei</name>
    <name type="common">Pseudomonas lemoignei</name>
    <dbReference type="NCBI Taxonomy" id="29443"/>
    <lineage>
        <taxon>Bacteria</taxon>
        <taxon>Pseudomonadati</taxon>
        <taxon>Pseudomonadota</taxon>
        <taxon>Betaproteobacteria</taxon>
        <taxon>Burkholderiales</taxon>
        <taxon>Burkholderiaceae</taxon>
        <taxon>Paucimonas</taxon>
    </lineage>
</organism>